<protein>
    <submittedName>
        <fullName evidence="1">Uncharacterized protein</fullName>
    </submittedName>
</protein>
<evidence type="ECO:0000313" key="1">
    <source>
        <dbReference type="EMBL" id="EDT70531.1"/>
    </source>
</evidence>
<evidence type="ECO:0000313" key="2">
    <source>
        <dbReference type="Proteomes" id="UP000003188"/>
    </source>
</evidence>
<proteinExistence type="predicted"/>
<reference evidence="1 2" key="1">
    <citation type="submission" date="2008-03" db="EMBL/GenBank/DDBJ databases">
        <authorList>
            <person name="Paulsen I."/>
            <person name="Sebastian Y."/>
        </authorList>
    </citation>
    <scope>NUCLEOTIDE SEQUENCE [LARGE SCALE GENOMIC DNA]</scope>
    <source>
        <strain evidence="2">D str. JGS1721</strain>
    </source>
</reference>
<gene>
    <name evidence="1" type="ORF">CJD_A0536</name>
</gene>
<dbReference type="EMBL" id="ABOO01000048">
    <property type="protein sequence ID" value="EDT70531.1"/>
    <property type="molecule type" value="Genomic_DNA"/>
</dbReference>
<organism evidence="1 2">
    <name type="scientific">Clostridium perfringens D str. JGS1721</name>
    <dbReference type="NCBI Taxonomy" id="488537"/>
    <lineage>
        <taxon>Bacteria</taxon>
        <taxon>Bacillati</taxon>
        <taxon>Bacillota</taxon>
        <taxon>Clostridia</taxon>
        <taxon>Eubacteriales</taxon>
        <taxon>Clostridiaceae</taxon>
        <taxon>Clostridium</taxon>
    </lineage>
</organism>
<name>B1V6M5_CLOPF</name>
<accession>B1V6M5</accession>
<dbReference type="Proteomes" id="UP000003188">
    <property type="component" value="Unassembled WGS sequence"/>
</dbReference>
<dbReference type="AlphaFoldDB" id="B1V6M5"/>
<sequence>MSFSIILTPIIYISKTHIGTTLKCINTENISFVEITNFENNIKVICYFNDKTSKEIKFRLSLFKSSRIASKNISNALKNHDYKVYISS</sequence>
<comment type="caution">
    <text evidence="1">The sequence shown here is derived from an EMBL/GenBank/DDBJ whole genome shotgun (WGS) entry which is preliminary data.</text>
</comment>